<comment type="caution">
    <text evidence="2">The sequence shown here is derived from an EMBL/GenBank/DDBJ whole genome shotgun (WGS) entry which is preliminary data.</text>
</comment>
<dbReference type="SUPFAM" id="SSF55021">
    <property type="entry name" value="ACT-like"/>
    <property type="match status" value="1"/>
</dbReference>
<dbReference type="Proteomes" id="UP000178529">
    <property type="component" value="Unassembled WGS sequence"/>
</dbReference>
<feature type="domain" description="CASTOR ACT" evidence="1">
    <location>
        <begin position="67"/>
        <end position="127"/>
    </location>
</feature>
<protein>
    <recommendedName>
        <fullName evidence="1">CASTOR ACT domain-containing protein</fullName>
    </recommendedName>
</protein>
<name>A0A1G2RAI4_9BACT</name>
<dbReference type="InterPro" id="IPR045865">
    <property type="entry name" value="ACT-like_dom_sf"/>
</dbReference>
<accession>A0A1G2RAI4</accession>
<dbReference type="Gene3D" id="3.30.2130.10">
    <property type="entry name" value="VC0802-like"/>
    <property type="match status" value="1"/>
</dbReference>
<evidence type="ECO:0000313" key="2">
    <source>
        <dbReference type="EMBL" id="OHA69282.1"/>
    </source>
</evidence>
<evidence type="ECO:0000259" key="1">
    <source>
        <dbReference type="Pfam" id="PF13840"/>
    </source>
</evidence>
<dbReference type="InterPro" id="IPR027795">
    <property type="entry name" value="CASTOR_ACT_dom"/>
</dbReference>
<reference evidence="2 3" key="1">
    <citation type="journal article" date="2016" name="Nat. Commun.">
        <title>Thousands of microbial genomes shed light on interconnected biogeochemical processes in an aquifer system.</title>
        <authorList>
            <person name="Anantharaman K."/>
            <person name="Brown C.T."/>
            <person name="Hug L.A."/>
            <person name="Sharon I."/>
            <person name="Castelle C.J."/>
            <person name="Probst A.J."/>
            <person name="Thomas B.C."/>
            <person name="Singh A."/>
            <person name="Wilkins M.J."/>
            <person name="Karaoz U."/>
            <person name="Brodie E.L."/>
            <person name="Williams K.H."/>
            <person name="Hubbard S.S."/>
            <person name="Banfield J.F."/>
        </authorList>
    </citation>
    <scope>NUCLEOTIDE SEQUENCE [LARGE SCALE GENOMIC DNA]</scope>
</reference>
<dbReference type="EMBL" id="MHTY01000001">
    <property type="protein sequence ID" value="OHA69282.1"/>
    <property type="molecule type" value="Genomic_DNA"/>
</dbReference>
<dbReference type="PIRSF" id="PIRSF008459">
    <property type="entry name" value="UCP008459"/>
    <property type="match status" value="1"/>
</dbReference>
<dbReference type="Pfam" id="PF13840">
    <property type="entry name" value="ACT_7"/>
    <property type="match status" value="1"/>
</dbReference>
<organism evidence="2 3">
    <name type="scientific">Candidatus Wildermuthbacteria bacterium RIFCSPHIGHO2_02_FULL_48_16</name>
    <dbReference type="NCBI Taxonomy" id="1802453"/>
    <lineage>
        <taxon>Bacteria</taxon>
        <taxon>Candidatus Wildermuthiibacteriota</taxon>
    </lineage>
</organism>
<evidence type="ECO:0000313" key="3">
    <source>
        <dbReference type="Proteomes" id="UP000178529"/>
    </source>
</evidence>
<gene>
    <name evidence="2" type="ORF">A3J68_01840</name>
</gene>
<dbReference type="AlphaFoldDB" id="A0A1G2RAI4"/>
<dbReference type="InterPro" id="IPR016540">
    <property type="entry name" value="UCP008459"/>
</dbReference>
<proteinExistence type="predicted"/>
<sequence>MANHNPRDYFRNGTVYVWKETFAVVKAKRPLSGSFAIVHDRKETNEITAVIDQTKLEAHKEDIIEFDGDWKIITFDMILPLDMVGWLAEITDEFAEEGISILVLSSYSTDHVLVQSYDLKKAIKKLESLGSRVTEK</sequence>